<sequence>MPRTRKETDDNKEFTLDNLDLDSVHKKYTISVSEQDNETKFNNTTKLSDLSKERGTPDIISFLDEAKRPHHCQLSMIDFNTRMDISLLRYNCFWCRHPLDSMPIGCPIRYIPNQAQKSYYSQISRDNYAIKENITESKCSKLETDENNDSIDINKAGYYETDGVFCSFNCCKAYILDNKHNHLYNLSNTLLIKMYNKVMNAKNKSIAAAPHWRILEQYGGELNIIKFRESFNKIDYTYHGVTRYIPKFSPISTLYEENIKF</sequence>
<organism evidence="1">
    <name type="scientific">viral metagenome</name>
    <dbReference type="NCBI Taxonomy" id="1070528"/>
    <lineage>
        <taxon>unclassified sequences</taxon>
        <taxon>metagenomes</taxon>
        <taxon>organismal metagenomes</taxon>
    </lineage>
</organism>
<accession>A0A6C0J220</accession>
<dbReference type="EMBL" id="MN740295">
    <property type="protein sequence ID" value="QHT98715.1"/>
    <property type="molecule type" value="Genomic_DNA"/>
</dbReference>
<reference evidence="1" key="1">
    <citation type="journal article" date="2020" name="Nature">
        <title>Giant virus diversity and host interactions through global metagenomics.</title>
        <authorList>
            <person name="Schulz F."/>
            <person name="Roux S."/>
            <person name="Paez-Espino D."/>
            <person name="Jungbluth S."/>
            <person name="Walsh D.A."/>
            <person name="Denef V.J."/>
            <person name="McMahon K.D."/>
            <person name="Konstantinidis K.T."/>
            <person name="Eloe-Fadrosh E.A."/>
            <person name="Kyrpides N.C."/>
            <person name="Woyke T."/>
        </authorList>
    </citation>
    <scope>NUCLEOTIDE SEQUENCE</scope>
    <source>
        <strain evidence="1">GVMAG-M-3300025676-16</strain>
    </source>
</reference>
<proteinExistence type="predicted"/>
<name>A0A6C0J220_9ZZZZ</name>
<dbReference type="AlphaFoldDB" id="A0A6C0J220"/>
<evidence type="ECO:0008006" key="2">
    <source>
        <dbReference type="Google" id="ProtNLM"/>
    </source>
</evidence>
<protein>
    <recommendedName>
        <fullName evidence="2">MYM-type domain-containing protein</fullName>
    </recommendedName>
</protein>
<evidence type="ECO:0000313" key="1">
    <source>
        <dbReference type="EMBL" id="QHT98715.1"/>
    </source>
</evidence>